<reference evidence="1 2" key="1">
    <citation type="submission" date="2017-01" db="EMBL/GenBank/DDBJ databases">
        <title>Bacillus cereus isolates.</title>
        <authorList>
            <person name="Beno S.M."/>
        </authorList>
    </citation>
    <scope>NUCLEOTIDE SEQUENCE [LARGE SCALE GENOMIC DNA]</scope>
    <source>
        <strain evidence="1 2">FSL H8-0485</strain>
    </source>
</reference>
<dbReference type="AlphaFoldDB" id="A0A1S9TBJ5"/>
<evidence type="ECO:0000313" key="2">
    <source>
        <dbReference type="Proteomes" id="UP000190906"/>
    </source>
</evidence>
<gene>
    <name evidence="1" type="ORF">BW897_30330</name>
</gene>
<sequence length="72" mass="8539">MGNSLKAIQHPKKEQAEQVIQNIVENMDMMIRLVTAYMTIESESMKELKELQEDIIHAKAYIQERKFEETER</sequence>
<comment type="caution">
    <text evidence="1">The sequence shown here is derived from an EMBL/GenBank/DDBJ whole genome shotgun (WGS) entry which is preliminary data.</text>
</comment>
<organism evidence="1 2">
    <name type="scientific">Bacillus cereus</name>
    <dbReference type="NCBI Taxonomy" id="1396"/>
    <lineage>
        <taxon>Bacteria</taxon>
        <taxon>Bacillati</taxon>
        <taxon>Bacillota</taxon>
        <taxon>Bacilli</taxon>
        <taxon>Bacillales</taxon>
        <taxon>Bacillaceae</taxon>
        <taxon>Bacillus</taxon>
        <taxon>Bacillus cereus group</taxon>
    </lineage>
</organism>
<accession>A0A1S9TBJ5</accession>
<dbReference type="RefSeq" id="WP_078205718.1">
    <property type="nucleotide sequence ID" value="NZ_MUAJ01000067.1"/>
</dbReference>
<name>A0A1S9TBJ5_BACCE</name>
<dbReference type="EMBL" id="MUAJ01000067">
    <property type="protein sequence ID" value="OOR07388.1"/>
    <property type="molecule type" value="Genomic_DNA"/>
</dbReference>
<proteinExistence type="predicted"/>
<evidence type="ECO:0000313" key="1">
    <source>
        <dbReference type="EMBL" id="OOR07388.1"/>
    </source>
</evidence>
<protein>
    <submittedName>
        <fullName evidence="1">Uncharacterized protein</fullName>
    </submittedName>
</protein>
<dbReference type="Proteomes" id="UP000190906">
    <property type="component" value="Unassembled WGS sequence"/>
</dbReference>